<evidence type="ECO:0000313" key="2">
    <source>
        <dbReference type="EMBL" id="RDB28154.1"/>
    </source>
</evidence>
<accession>A0A369K8N7</accession>
<gene>
    <name evidence="2" type="ORF">Hypma_001318</name>
</gene>
<protein>
    <submittedName>
        <fullName evidence="2">Uncharacterized protein</fullName>
    </submittedName>
</protein>
<keyword evidence="3" id="KW-1185">Reference proteome</keyword>
<comment type="caution">
    <text evidence="2">The sequence shown here is derived from an EMBL/GenBank/DDBJ whole genome shotgun (WGS) entry which is preliminary data.</text>
</comment>
<dbReference type="InParanoid" id="A0A369K8N7"/>
<proteinExistence type="predicted"/>
<dbReference type="Proteomes" id="UP000076154">
    <property type="component" value="Unassembled WGS sequence"/>
</dbReference>
<name>A0A369K8N7_HYPMA</name>
<dbReference type="EMBL" id="LUEZ02000012">
    <property type="protein sequence ID" value="RDB28154.1"/>
    <property type="molecule type" value="Genomic_DNA"/>
</dbReference>
<feature type="region of interest" description="Disordered" evidence="1">
    <location>
        <begin position="316"/>
        <end position="359"/>
    </location>
</feature>
<organism evidence="2 3">
    <name type="scientific">Hypsizygus marmoreus</name>
    <name type="common">White beech mushroom</name>
    <name type="synonym">Agaricus marmoreus</name>
    <dbReference type="NCBI Taxonomy" id="39966"/>
    <lineage>
        <taxon>Eukaryota</taxon>
        <taxon>Fungi</taxon>
        <taxon>Dikarya</taxon>
        <taxon>Basidiomycota</taxon>
        <taxon>Agaricomycotina</taxon>
        <taxon>Agaricomycetes</taxon>
        <taxon>Agaricomycetidae</taxon>
        <taxon>Agaricales</taxon>
        <taxon>Tricholomatineae</taxon>
        <taxon>Lyophyllaceae</taxon>
        <taxon>Hypsizygus</taxon>
    </lineage>
</organism>
<feature type="compositionally biased region" description="Low complexity" evidence="1">
    <location>
        <begin position="330"/>
        <end position="349"/>
    </location>
</feature>
<reference evidence="2" key="1">
    <citation type="submission" date="2018-04" db="EMBL/GenBank/DDBJ databases">
        <title>Whole genome sequencing of Hypsizygus marmoreus.</title>
        <authorList>
            <person name="Choi I.-G."/>
            <person name="Min B."/>
            <person name="Kim J.-G."/>
            <person name="Kim S."/>
            <person name="Oh Y.-L."/>
            <person name="Kong W.-S."/>
            <person name="Park H."/>
            <person name="Jeong J."/>
            <person name="Song E.-S."/>
        </authorList>
    </citation>
    <scope>NUCLEOTIDE SEQUENCE [LARGE SCALE GENOMIC DNA]</scope>
    <source>
        <strain evidence="2">51987-8</strain>
    </source>
</reference>
<evidence type="ECO:0000256" key="1">
    <source>
        <dbReference type="SAM" id="MobiDB-lite"/>
    </source>
</evidence>
<sequence length="449" mass="49030">MDSNALPSAPFTFTVTRSHATAPPGFPLPTPGYLSSNYPHQTQGSSLCSPLSFRTPSFDDRFPVAHPSPTVGHSNLAGSAHYLSHLGNINGYRGACSNIGTMVYSTHDATTIPALAGQSLPAPPPNFMISTALYQPITTTKRAREDDGDIQLQDASVLHHTDLNFAIMSGPSTSAAIVYQGQGVENIPEYHGNVAAQQPRKRGKRPPGKCPYCGRKMSRHDKCVIMDHVMGKGKLGQKPCGPCPYAHFGYVLYATTGLREELITQAKSKNKFLYSEKLANKLVGPREHQRKKNREEPKILLGFWVDVWRARLEKKREGRQLQATSTQEISSSGSSAGSSSQLEFELSQSPAPSSQQHDLIPQSYDEPFMDPEHPHGIYALPSTLSNNTTGEYLDALLPGLWLANPTLLSRVPIPDAGVYNASNAPRPTSLAPLDTLEFWALVDKHLNRP</sequence>
<dbReference type="AlphaFoldDB" id="A0A369K8N7"/>
<evidence type="ECO:0000313" key="3">
    <source>
        <dbReference type="Proteomes" id="UP000076154"/>
    </source>
</evidence>